<accession>A0A1Y2EZJ6</accession>
<evidence type="ECO:0000313" key="4">
    <source>
        <dbReference type="Proteomes" id="UP000193685"/>
    </source>
</evidence>
<feature type="transmembrane region" description="Helical" evidence="1">
    <location>
        <begin position="492"/>
        <end position="513"/>
    </location>
</feature>
<dbReference type="GO" id="GO:0016747">
    <property type="term" value="F:acyltransferase activity, transferring groups other than amino-acyl groups"/>
    <property type="evidence" value="ECO:0007669"/>
    <property type="project" value="InterPro"/>
</dbReference>
<keyword evidence="4" id="KW-1185">Reference proteome</keyword>
<dbReference type="Pfam" id="PF01757">
    <property type="entry name" value="Acyl_transf_3"/>
    <property type="match status" value="1"/>
</dbReference>
<dbReference type="Proteomes" id="UP000193685">
    <property type="component" value="Unassembled WGS sequence"/>
</dbReference>
<keyword evidence="3" id="KW-0012">Acyltransferase</keyword>
<dbReference type="GeneID" id="63788417"/>
<gene>
    <name evidence="3" type="ORF">BCR37DRAFT_400735</name>
</gene>
<dbReference type="STRING" id="56484.A0A1Y2EZJ6"/>
<dbReference type="InterPro" id="IPR002656">
    <property type="entry name" value="Acyl_transf_3_dom"/>
</dbReference>
<dbReference type="EMBL" id="MCFI01000021">
    <property type="protein sequence ID" value="ORY77052.1"/>
    <property type="molecule type" value="Genomic_DNA"/>
</dbReference>
<dbReference type="AlphaFoldDB" id="A0A1Y2EZJ6"/>
<feature type="transmembrane region" description="Helical" evidence="1">
    <location>
        <begin position="271"/>
        <end position="293"/>
    </location>
</feature>
<dbReference type="InterPro" id="IPR050879">
    <property type="entry name" value="Acyltransferase_3"/>
</dbReference>
<keyword evidence="1" id="KW-1133">Transmembrane helix</keyword>
<evidence type="ECO:0000313" key="3">
    <source>
        <dbReference type="EMBL" id="ORY77052.1"/>
    </source>
</evidence>
<keyword evidence="1" id="KW-0472">Membrane</keyword>
<feature type="transmembrane region" description="Helical" evidence="1">
    <location>
        <begin position="204"/>
        <end position="223"/>
    </location>
</feature>
<feature type="transmembrane region" description="Helical" evidence="1">
    <location>
        <begin position="130"/>
        <end position="150"/>
    </location>
</feature>
<evidence type="ECO:0000256" key="1">
    <source>
        <dbReference type="SAM" id="Phobius"/>
    </source>
</evidence>
<dbReference type="PANTHER" id="PTHR23028:SF134">
    <property type="entry name" value="PUTATIVE (AFU_ORTHOLOGUE AFUA_4G08520)-RELATED"/>
    <property type="match status" value="1"/>
</dbReference>
<name>A0A1Y2EZJ6_PROLT</name>
<comment type="caution">
    <text evidence="3">The sequence shown here is derived from an EMBL/GenBank/DDBJ whole genome shotgun (WGS) entry which is preliminary data.</text>
</comment>
<organism evidence="3 4">
    <name type="scientific">Protomyces lactucae-debilis</name>
    <dbReference type="NCBI Taxonomy" id="2754530"/>
    <lineage>
        <taxon>Eukaryota</taxon>
        <taxon>Fungi</taxon>
        <taxon>Dikarya</taxon>
        <taxon>Ascomycota</taxon>
        <taxon>Taphrinomycotina</taxon>
        <taxon>Taphrinomycetes</taxon>
        <taxon>Taphrinales</taxon>
        <taxon>Protomycetaceae</taxon>
        <taxon>Protomyces</taxon>
    </lineage>
</organism>
<feature type="domain" description="Acyltransferase 3" evidence="2">
    <location>
        <begin position="70"/>
        <end position="470"/>
    </location>
</feature>
<keyword evidence="1" id="KW-0812">Transmembrane</keyword>
<keyword evidence="3" id="KW-0808">Transferase</keyword>
<dbReference type="RefSeq" id="XP_040722892.1">
    <property type="nucleotide sequence ID" value="XM_040871818.1"/>
</dbReference>
<reference evidence="3 4" key="1">
    <citation type="submission" date="2016-07" db="EMBL/GenBank/DDBJ databases">
        <title>Pervasive Adenine N6-methylation of Active Genes in Fungi.</title>
        <authorList>
            <consortium name="DOE Joint Genome Institute"/>
            <person name="Mondo S.J."/>
            <person name="Dannebaum R.O."/>
            <person name="Kuo R.C."/>
            <person name="Labutti K."/>
            <person name="Haridas S."/>
            <person name="Kuo A."/>
            <person name="Salamov A."/>
            <person name="Ahrendt S.R."/>
            <person name="Lipzen A."/>
            <person name="Sullivan W."/>
            <person name="Andreopoulos W.B."/>
            <person name="Clum A."/>
            <person name="Lindquist E."/>
            <person name="Daum C."/>
            <person name="Ramamoorthy G.K."/>
            <person name="Gryganskyi A."/>
            <person name="Culley D."/>
            <person name="Magnuson J.K."/>
            <person name="James T.Y."/>
            <person name="O'Malley M.A."/>
            <person name="Stajich J.E."/>
            <person name="Spatafora J.W."/>
            <person name="Visel A."/>
            <person name="Grigoriev I.V."/>
        </authorList>
    </citation>
    <scope>NUCLEOTIDE SEQUENCE [LARGE SCALE GENOMIC DNA]</scope>
    <source>
        <strain evidence="3 4">12-1054</strain>
    </source>
</reference>
<feature type="transmembrane region" description="Helical" evidence="1">
    <location>
        <begin position="305"/>
        <end position="335"/>
    </location>
</feature>
<dbReference type="PANTHER" id="PTHR23028">
    <property type="entry name" value="ACETYLTRANSFERASE"/>
    <property type="match status" value="1"/>
</dbReference>
<sequence>MQNASDADRVDLKTLNQMDDAAIELRDFDGGNNVQMAFAKTHGASDHTLFARLKSLFQPTTSTEELRPTAWLDCLRGIAAILVVFHHWNGHFVEVNAAYMAIPNFDFVSPTGEATRPPYSGFFRLPGFKLLVGSGPTMVCIFFMASGWVLTQSSLRHIQSQGLLLESDAESNKSKEDVQRATDAHQAKVLVNLSSATFRRGIRLYLPVALHGFIGMILVLLRLRNHDAYFPQPNDGNVLWHLLEWARSTTSLLNPFAYRVDMTDLGHRYEWVLWTLPLEFYGSLVCFVVTLSLARTTNAIKRRSFIAFISIWALLVKSWWASNFLAGMLLADFTLMHYPPFASSKPQRSSRRMSLLGKLVFALALYLSSAPIRVQDWYTNPGYEWLHHILSEERVPRYTQSAGAFLMLVCFAYSPKWQARLTRLPAVRWAGRCSFSLYLCHIELYDCLGTFVKTFLVGKFEAPDRPVGAGFDISLREPDPDDFLPGWLRLSLGWLCFMLILWPCLIVVATLHAKYVDANVVRFARWVERRFIRHSL</sequence>
<dbReference type="OrthoDB" id="5819582at2759"/>
<protein>
    <submittedName>
        <fullName evidence="3">Acyltransferase family-domain-containing protein</fullName>
    </submittedName>
</protein>
<dbReference type="OMA" id="YLCHIEL"/>
<evidence type="ECO:0000259" key="2">
    <source>
        <dbReference type="Pfam" id="PF01757"/>
    </source>
</evidence>
<proteinExistence type="predicted"/>